<feature type="region of interest" description="Disordered" evidence="1">
    <location>
        <begin position="198"/>
        <end position="229"/>
    </location>
</feature>
<feature type="compositionally biased region" description="Basic and acidic residues" evidence="1">
    <location>
        <begin position="212"/>
        <end position="229"/>
    </location>
</feature>
<keyword evidence="2" id="KW-1133">Transmembrane helix</keyword>
<keyword evidence="2" id="KW-0812">Transmembrane</keyword>
<accession>A0AAW1XGX2</accession>
<proteinExistence type="predicted"/>
<dbReference type="PANTHER" id="PTHR32285">
    <property type="entry name" value="PROTEIN TRICHOME BIREFRINGENCE-LIKE 9-RELATED"/>
    <property type="match status" value="1"/>
</dbReference>
<dbReference type="EMBL" id="JBEDUW010000004">
    <property type="protein sequence ID" value="KAK9935369.1"/>
    <property type="molecule type" value="Genomic_DNA"/>
</dbReference>
<feature type="transmembrane region" description="Helical" evidence="2">
    <location>
        <begin position="20"/>
        <end position="40"/>
    </location>
</feature>
<evidence type="ECO:0000256" key="1">
    <source>
        <dbReference type="SAM" id="MobiDB-lite"/>
    </source>
</evidence>
<evidence type="ECO:0000259" key="3">
    <source>
        <dbReference type="Pfam" id="PF14416"/>
    </source>
</evidence>
<dbReference type="GO" id="GO:0005794">
    <property type="term" value="C:Golgi apparatus"/>
    <property type="evidence" value="ECO:0007669"/>
    <property type="project" value="TreeGrafter"/>
</dbReference>
<comment type="caution">
    <text evidence="4">The sequence shown here is derived from an EMBL/GenBank/DDBJ whole genome shotgun (WGS) entry which is preliminary data.</text>
</comment>
<evidence type="ECO:0000313" key="4">
    <source>
        <dbReference type="EMBL" id="KAK9935369.1"/>
    </source>
</evidence>
<reference evidence="4 5" key="1">
    <citation type="journal article" date="2023" name="G3 (Bethesda)">
        <title>A chromosome-length genome assembly and annotation of blackberry (Rubus argutus, cv. 'Hillquist').</title>
        <authorList>
            <person name="Bruna T."/>
            <person name="Aryal R."/>
            <person name="Dudchenko O."/>
            <person name="Sargent D.J."/>
            <person name="Mead D."/>
            <person name="Buti M."/>
            <person name="Cavallini A."/>
            <person name="Hytonen T."/>
            <person name="Andres J."/>
            <person name="Pham M."/>
            <person name="Weisz D."/>
            <person name="Mascagni F."/>
            <person name="Usai G."/>
            <person name="Natali L."/>
            <person name="Bassil N."/>
            <person name="Fernandez G.E."/>
            <person name="Lomsadze A."/>
            <person name="Armour M."/>
            <person name="Olukolu B."/>
            <person name="Poorten T."/>
            <person name="Britton C."/>
            <person name="Davik J."/>
            <person name="Ashrafi H."/>
            <person name="Aiden E.L."/>
            <person name="Borodovsky M."/>
            <person name="Worthington M."/>
        </authorList>
    </citation>
    <scope>NUCLEOTIDE SEQUENCE [LARGE SCALE GENOMIC DNA]</scope>
    <source>
        <strain evidence="4">PI 553951</strain>
    </source>
</reference>
<dbReference type="PANTHER" id="PTHR32285:SF208">
    <property type="entry name" value="PROTEIN TRICHOME BIREFRINGENCE-LIKE 2"/>
    <property type="match status" value="1"/>
</dbReference>
<dbReference type="GO" id="GO:0016413">
    <property type="term" value="F:O-acetyltransferase activity"/>
    <property type="evidence" value="ECO:0007669"/>
    <property type="project" value="InterPro"/>
</dbReference>
<name>A0AAW1XGX2_RUBAR</name>
<dbReference type="Pfam" id="PF14416">
    <property type="entry name" value="PMR5N"/>
    <property type="match status" value="1"/>
</dbReference>
<dbReference type="InterPro" id="IPR025846">
    <property type="entry name" value="TBL_N"/>
</dbReference>
<keyword evidence="5" id="KW-1185">Reference proteome</keyword>
<dbReference type="Proteomes" id="UP001457282">
    <property type="component" value="Unassembled WGS sequence"/>
</dbReference>
<dbReference type="AlphaFoldDB" id="A0AAW1XGX2"/>
<dbReference type="InterPro" id="IPR029962">
    <property type="entry name" value="TBL"/>
</dbReference>
<keyword evidence="2" id="KW-0472">Membrane</keyword>
<evidence type="ECO:0000313" key="5">
    <source>
        <dbReference type="Proteomes" id="UP001457282"/>
    </source>
</evidence>
<organism evidence="4 5">
    <name type="scientific">Rubus argutus</name>
    <name type="common">Southern blackberry</name>
    <dbReference type="NCBI Taxonomy" id="59490"/>
    <lineage>
        <taxon>Eukaryota</taxon>
        <taxon>Viridiplantae</taxon>
        <taxon>Streptophyta</taxon>
        <taxon>Embryophyta</taxon>
        <taxon>Tracheophyta</taxon>
        <taxon>Spermatophyta</taxon>
        <taxon>Magnoliopsida</taxon>
        <taxon>eudicotyledons</taxon>
        <taxon>Gunneridae</taxon>
        <taxon>Pentapetalae</taxon>
        <taxon>rosids</taxon>
        <taxon>fabids</taxon>
        <taxon>Rosales</taxon>
        <taxon>Rosaceae</taxon>
        <taxon>Rosoideae</taxon>
        <taxon>Rosoideae incertae sedis</taxon>
        <taxon>Rubus</taxon>
    </lineage>
</organism>
<protein>
    <recommendedName>
        <fullName evidence="3">Trichome birefringence-like N-terminal domain-containing protein</fullName>
    </recommendedName>
</protein>
<sequence>MDSKKLEQIFWLRRKVISGFGLGIGVALFVLAVLFVSYSLKSPTVDQGFYNGVNSSFVSYPFSFSSTANSITSEMQDSVDLKKTELGNFTEEVKDGSYGVDEGRVQQKDGEGGKETVFEKTQLGNFTEIVKDGSFGVEEGRVQQKDGNFDSNGEGGVFNLGNSSETMKFGSLHGEGGRAFGNLSLTAGKEDVHAEEIVEGSLPKNSSNGDGKVTEDETAHQENSTEKNEIIEFDSQIWEMQSESDQKCDYFDGKWVRDDSKPYYPGGSCPHIDKEFDCHRNRRPDNAFLKWKWQPNGCDIPRYNPFSILDAFGDLKLKNNFKLFSG</sequence>
<feature type="domain" description="Trichome birefringence-like N-terminal" evidence="3">
    <location>
        <begin position="246"/>
        <end position="299"/>
    </location>
</feature>
<evidence type="ECO:0000256" key="2">
    <source>
        <dbReference type="SAM" id="Phobius"/>
    </source>
</evidence>
<gene>
    <name evidence="4" type="ORF">M0R45_022472</name>
</gene>